<dbReference type="EMBL" id="KZ613958">
    <property type="protein sequence ID" value="PMD32794.1"/>
    <property type="molecule type" value="Genomic_DNA"/>
</dbReference>
<feature type="compositionally biased region" description="Basic and acidic residues" evidence="1">
    <location>
        <begin position="93"/>
        <end position="107"/>
    </location>
</feature>
<feature type="compositionally biased region" description="Polar residues" evidence="1">
    <location>
        <begin position="1"/>
        <end position="11"/>
    </location>
</feature>
<feature type="compositionally biased region" description="Low complexity" evidence="1">
    <location>
        <begin position="157"/>
        <end position="166"/>
    </location>
</feature>
<accession>A0A2J6R2P0</accession>
<name>A0A2J6R2P0_HYAVF</name>
<keyword evidence="3" id="KW-1185">Reference proteome</keyword>
<proteinExistence type="predicted"/>
<reference evidence="2" key="1">
    <citation type="submission" date="2016-04" db="EMBL/GenBank/DDBJ databases">
        <title>A degradative enzymes factory behind the ericoid mycorrhizal symbiosis.</title>
        <authorList>
            <consortium name="DOE Joint Genome Institute"/>
            <person name="Martino E."/>
            <person name="Morin E."/>
            <person name="Grelet G."/>
            <person name="Kuo A."/>
            <person name="Kohler A."/>
            <person name="Daghino S."/>
            <person name="Barry K."/>
            <person name="Choi C."/>
            <person name="Cichocki N."/>
            <person name="Clum A."/>
            <person name="Copeland A."/>
            <person name="Hainaut M."/>
            <person name="Haridas S."/>
            <person name="Labutti K."/>
            <person name="Lindquist E."/>
            <person name="Lipzen A."/>
            <person name="Khouja H.-R."/>
            <person name="Murat C."/>
            <person name="Ohm R."/>
            <person name="Olson A."/>
            <person name="Spatafora J."/>
            <person name="Veneault-Fourrey C."/>
            <person name="Henrissat B."/>
            <person name="Grigoriev I."/>
            <person name="Martin F."/>
            <person name="Perotto S."/>
        </authorList>
    </citation>
    <scope>NUCLEOTIDE SEQUENCE [LARGE SCALE GENOMIC DNA]</scope>
    <source>
        <strain evidence="2">F</strain>
    </source>
</reference>
<feature type="compositionally biased region" description="Low complexity" evidence="1">
    <location>
        <begin position="25"/>
        <end position="41"/>
    </location>
</feature>
<dbReference type="AlphaFoldDB" id="A0A2J6R2P0"/>
<protein>
    <submittedName>
        <fullName evidence="2">Uncharacterized protein</fullName>
    </submittedName>
</protein>
<sequence>MARKYNSTTPRSSKKARAATHAEDQASSSSSPHPELSSQASFDREELLTEKADAKARAISRRAAQYCNPSAHSREVDDADFSYTYEDSENEEERSWEQGDDCSRDSEYESQVSDDPNEMSAEERAFVYRPDTPEPANFSENGDFEDDEDADVPENPSLTETLAQQAATETSRAQALADLQAFLQRLDTLFSQQD</sequence>
<feature type="region of interest" description="Disordered" evidence="1">
    <location>
        <begin position="63"/>
        <end position="166"/>
    </location>
</feature>
<feature type="compositionally biased region" description="Acidic residues" evidence="1">
    <location>
        <begin position="142"/>
        <end position="152"/>
    </location>
</feature>
<dbReference type="Proteomes" id="UP000235786">
    <property type="component" value="Unassembled WGS sequence"/>
</dbReference>
<feature type="region of interest" description="Disordered" evidence="1">
    <location>
        <begin position="1"/>
        <end position="49"/>
    </location>
</feature>
<gene>
    <name evidence="2" type="ORF">L207DRAFT_590485</name>
</gene>
<evidence type="ECO:0000256" key="1">
    <source>
        <dbReference type="SAM" id="MobiDB-lite"/>
    </source>
</evidence>
<evidence type="ECO:0000313" key="2">
    <source>
        <dbReference type="EMBL" id="PMD32794.1"/>
    </source>
</evidence>
<organism evidence="2 3">
    <name type="scientific">Hyaloscypha variabilis (strain UAMH 11265 / GT02V1 / F)</name>
    <name type="common">Meliniomyces variabilis</name>
    <dbReference type="NCBI Taxonomy" id="1149755"/>
    <lineage>
        <taxon>Eukaryota</taxon>
        <taxon>Fungi</taxon>
        <taxon>Dikarya</taxon>
        <taxon>Ascomycota</taxon>
        <taxon>Pezizomycotina</taxon>
        <taxon>Leotiomycetes</taxon>
        <taxon>Helotiales</taxon>
        <taxon>Hyaloscyphaceae</taxon>
        <taxon>Hyaloscypha</taxon>
        <taxon>Hyaloscypha variabilis</taxon>
    </lineage>
</organism>
<evidence type="ECO:0000313" key="3">
    <source>
        <dbReference type="Proteomes" id="UP000235786"/>
    </source>
</evidence>